<sequence>MRAKAKAATVAIALLVAGAAAASAEPAPDQVIEARLLPLAVKRQVALLAAVTRQPATSDAAGSPAPPPAAARRAVAHALGLLQQARAEGDPRLVAYAHSTLQPWWDRNDAPLDMVVAIATVEQAQHQFTAARRRLEQVLRPGVTHPQAWLTLSTLALVQGDHAAAGRACEGLAAAVAEIALLCRLQVDTLTGAAEAALPALRVQAGVADPRRATWAASVLGETLARLGQYDAALTALQQAAAGGELYDLLALADTLIVAGRPQAALQALVAAPPSDGVLLRRWRAAQAGGERRAAEALRQQLQTRLSAMPADEAALHAREQALFVLWSGGDAAEARRWAALNLGLQSEPIDLRIAAEAAHRAGDRDLLAEVERRCRTSGLRDHRLAAALQGFGTPRWKDITP</sequence>
<name>A0A0G3BQE2_9BURK</name>
<dbReference type="RefSeq" id="WP_047195628.1">
    <property type="nucleotide sequence ID" value="NZ_CP011371.1"/>
</dbReference>
<reference evidence="2 3" key="1">
    <citation type="submission" date="2015-05" db="EMBL/GenBank/DDBJ databases">
        <authorList>
            <person name="Tang B."/>
            <person name="Yu Y."/>
        </authorList>
    </citation>
    <scope>NUCLEOTIDE SEQUENCE [LARGE SCALE GENOMIC DNA]</scope>
    <source>
        <strain evidence="2 3">DSM 7029</strain>
    </source>
</reference>
<dbReference type="STRING" id="413882.AAW51_3512"/>
<dbReference type="EMBL" id="CP011371">
    <property type="protein sequence ID" value="AKJ30203.1"/>
    <property type="molecule type" value="Genomic_DNA"/>
</dbReference>
<evidence type="ECO:0000313" key="2">
    <source>
        <dbReference type="EMBL" id="AKJ30203.1"/>
    </source>
</evidence>
<dbReference type="Gene3D" id="1.25.40.10">
    <property type="entry name" value="Tetratricopeptide repeat domain"/>
    <property type="match status" value="1"/>
</dbReference>
<dbReference type="Proteomes" id="UP000035352">
    <property type="component" value="Chromosome"/>
</dbReference>
<protein>
    <recommendedName>
        <fullName evidence="4">Tetratricopeptide repeat protein</fullName>
    </recommendedName>
</protein>
<dbReference type="AlphaFoldDB" id="A0A0G3BQE2"/>
<dbReference type="KEGG" id="pbh:AAW51_3512"/>
<accession>A0A0G3BQE2</accession>
<evidence type="ECO:0000256" key="1">
    <source>
        <dbReference type="SAM" id="SignalP"/>
    </source>
</evidence>
<evidence type="ECO:0008006" key="4">
    <source>
        <dbReference type="Google" id="ProtNLM"/>
    </source>
</evidence>
<evidence type="ECO:0000313" key="3">
    <source>
        <dbReference type="Proteomes" id="UP000035352"/>
    </source>
</evidence>
<organism evidence="2 3">
    <name type="scientific">Caldimonas brevitalea</name>
    <dbReference type="NCBI Taxonomy" id="413882"/>
    <lineage>
        <taxon>Bacteria</taxon>
        <taxon>Pseudomonadati</taxon>
        <taxon>Pseudomonadota</taxon>
        <taxon>Betaproteobacteria</taxon>
        <taxon>Burkholderiales</taxon>
        <taxon>Sphaerotilaceae</taxon>
        <taxon>Caldimonas</taxon>
    </lineage>
</organism>
<keyword evidence="3" id="KW-1185">Reference proteome</keyword>
<dbReference type="OrthoDB" id="9777400at2"/>
<feature type="signal peptide" evidence="1">
    <location>
        <begin position="1"/>
        <end position="22"/>
    </location>
</feature>
<keyword evidence="1" id="KW-0732">Signal</keyword>
<dbReference type="SUPFAM" id="SSF48452">
    <property type="entry name" value="TPR-like"/>
    <property type="match status" value="1"/>
</dbReference>
<dbReference type="InterPro" id="IPR011990">
    <property type="entry name" value="TPR-like_helical_dom_sf"/>
</dbReference>
<feature type="chain" id="PRO_5002551851" description="Tetratricopeptide repeat protein" evidence="1">
    <location>
        <begin position="23"/>
        <end position="402"/>
    </location>
</feature>
<gene>
    <name evidence="2" type="ORF">AAW51_3512</name>
</gene>
<proteinExistence type="predicted"/>